<name>A0A7W9AP82_9SPHN</name>
<dbReference type="AlphaFoldDB" id="A0A7W9AP82"/>
<feature type="transmembrane region" description="Helical" evidence="1">
    <location>
        <begin position="169"/>
        <end position="195"/>
    </location>
</feature>
<accession>A0A7W9AP82</accession>
<organism evidence="2 3">
    <name type="scientific">Sphingomonas yantingensis</name>
    <dbReference type="NCBI Taxonomy" id="1241761"/>
    <lineage>
        <taxon>Bacteria</taxon>
        <taxon>Pseudomonadati</taxon>
        <taxon>Pseudomonadota</taxon>
        <taxon>Alphaproteobacteria</taxon>
        <taxon>Sphingomonadales</taxon>
        <taxon>Sphingomonadaceae</taxon>
        <taxon>Sphingomonas</taxon>
    </lineage>
</organism>
<feature type="transmembrane region" description="Helical" evidence="1">
    <location>
        <begin position="71"/>
        <end position="91"/>
    </location>
</feature>
<feature type="transmembrane region" description="Helical" evidence="1">
    <location>
        <begin position="103"/>
        <end position="122"/>
    </location>
</feature>
<dbReference type="RefSeq" id="WP_184026241.1">
    <property type="nucleotide sequence ID" value="NZ_JACIJJ010000002.1"/>
</dbReference>
<feature type="transmembrane region" description="Helical" evidence="1">
    <location>
        <begin position="128"/>
        <end position="148"/>
    </location>
</feature>
<evidence type="ECO:0000256" key="1">
    <source>
        <dbReference type="SAM" id="Phobius"/>
    </source>
</evidence>
<sequence length="237" mass="24657">MKLNLGRVFAAAGMLWRAERALILPLAGLFYFVPTLALLFLLPEAQPVQGGNDEAAVQALLAYARANAGPILTVNLIQLAASAILLSLFLAPERPSLAQALRLAAGRMIAFVAAGLLMWGALMIGALLILPALYLIGRFFLVTSVLAAEPRTGPVEAIARSFALTAGRGWWCFVATAIPFFAGQAATSIAAGIGHASGDNAVLGVVFDGAAAAATTATWVLLMLVKIAVYRALTRGT</sequence>
<evidence type="ECO:0008006" key="4">
    <source>
        <dbReference type="Google" id="ProtNLM"/>
    </source>
</evidence>
<keyword evidence="3" id="KW-1185">Reference proteome</keyword>
<gene>
    <name evidence="2" type="ORF">FHR19_001378</name>
</gene>
<evidence type="ECO:0000313" key="3">
    <source>
        <dbReference type="Proteomes" id="UP000557739"/>
    </source>
</evidence>
<comment type="caution">
    <text evidence="2">The sequence shown here is derived from an EMBL/GenBank/DDBJ whole genome shotgun (WGS) entry which is preliminary data.</text>
</comment>
<dbReference type="EMBL" id="JACIJJ010000002">
    <property type="protein sequence ID" value="MBB5698033.1"/>
    <property type="molecule type" value="Genomic_DNA"/>
</dbReference>
<proteinExistence type="predicted"/>
<protein>
    <recommendedName>
        <fullName evidence="4">Glycerophosphoryl diester phosphodiesterase membrane domain-containing protein</fullName>
    </recommendedName>
</protein>
<reference evidence="2 3" key="1">
    <citation type="submission" date="2020-08" db="EMBL/GenBank/DDBJ databases">
        <title>Genomic Encyclopedia of Type Strains, Phase IV (KMG-IV): sequencing the most valuable type-strain genomes for metagenomic binning, comparative biology and taxonomic classification.</title>
        <authorList>
            <person name="Goeker M."/>
        </authorList>
    </citation>
    <scope>NUCLEOTIDE SEQUENCE [LARGE SCALE GENOMIC DNA]</scope>
    <source>
        <strain evidence="2 3">DSM 27244</strain>
    </source>
</reference>
<feature type="transmembrane region" description="Helical" evidence="1">
    <location>
        <begin position="201"/>
        <end position="225"/>
    </location>
</feature>
<keyword evidence="1" id="KW-0472">Membrane</keyword>
<keyword evidence="1" id="KW-1133">Transmembrane helix</keyword>
<feature type="transmembrane region" description="Helical" evidence="1">
    <location>
        <begin position="21"/>
        <end position="42"/>
    </location>
</feature>
<keyword evidence="1" id="KW-0812">Transmembrane</keyword>
<dbReference type="Proteomes" id="UP000557739">
    <property type="component" value="Unassembled WGS sequence"/>
</dbReference>
<evidence type="ECO:0000313" key="2">
    <source>
        <dbReference type="EMBL" id="MBB5698033.1"/>
    </source>
</evidence>